<dbReference type="HOGENOM" id="CLU_017953_2_0_0"/>
<dbReference type="InterPro" id="IPR006439">
    <property type="entry name" value="HAD-SF_hydro_IA"/>
</dbReference>
<dbReference type="Gene3D" id="3.40.50.1000">
    <property type="entry name" value="HAD superfamily/HAD-like"/>
    <property type="match status" value="1"/>
</dbReference>
<sequence>MQPYDVIFVDYFDTLVFRNIHSHQIYSQWAKVLLGKLDSVSKHIDEEQLVALRWKALQNLREKNDEPSYRDLIFEIFSLGNLEFFVDFNIFFELSYTADEAVELGCQYPNKEVVEILYSLKRQGKKLYLVSDFYMPRKAYESFLSAFSINNLFDDIFISSEHNASKRTGSLYKYALEKTNSFSQKVVMLGDSQKDDFKSALKQNIAAIRYFPFKHKLYTNLSKYLNWDYSKRVVALKSSWLYKNSIFEEYAVVLYAFIQRLYSEAKKSNAEKLAFLSRGGFFLQTLFDEYQKDVISSKEQIKSAYCLNSRKVCFAAKNDENAKSLLLKYLQQFKCGDSIFLVDEGWYNHSQQILASVSGWNTFGFYIGTRQKETLNIPNQCVRKGLLFDMGTKKPNTKYYGILCTNCSMYEQILTAPHGSVDTYYEEFGAVKALLKTNEKEKYLYDKYIRDMQERMLLHFKGMCAWLGNNEISLKQCAKIVLKSVVFNSKKRCEWLNDLDNNRFDNYTTGKSKDKTIKDVRINVFELLIHPDRYLGMFCKIQRKLVNHPLLAAGYYPLAFIFYLYVRIMSRV</sequence>
<dbReference type="Pfam" id="PF13419">
    <property type="entry name" value="HAD_2"/>
    <property type="match status" value="1"/>
</dbReference>
<dbReference type="STRING" id="59374.FSU_1410"/>
<organism evidence="2 3">
    <name type="scientific">Fibrobacter succinogenes (strain ATCC 19169 / S85)</name>
    <dbReference type="NCBI Taxonomy" id="59374"/>
    <lineage>
        <taxon>Bacteria</taxon>
        <taxon>Pseudomonadati</taxon>
        <taxon>Fibrobacterota</taxon>
        <taxon>Fibrobacteria</taxon>
        <taxon>Fibrobacterales</taxon>
        <taxon>Fibrobacteraceae</taxon>
        <taxon>Fibrobacter</taxon>
    </lineage>
</organism>
<dbReference type="SUPFAM" id="SSF56784">
    <property type="entry name" value="HAD-like"/>
    <property type="match status" value="1"/>
</dbReference>
<reference evidence="3" key="1">
    <citation type="submission" date="2010-08" db="EMBL/GenBank/DDBJ databases">
        <title>Complete sequence of Fibrobacter succinogenes subsp. succinogenes S85.</title>
        <authorList>
            <person name="Durkin A.S."/>
            <person name="Nelson K.E."/>
            <person name="Morrison M."/>
            <person name="Forsberg C.W."/>
            <person name="Wilson D.B."/>
            <person name="Russell J.B."/>
            <person name="Cann I.K.O."/>
            <person name="Mackie R.I."/>
            <person name="White B.A."/>
        </authorList>
    </citation>
    <scope>NUCLEOTIDE SEQUENCE [LARGE SCALE GENOMIC DNA]</scope>
    <source>
        <strain evidence="3">ATCC 19169 / S85</strain>
    </source>
</reference>
<dbReference type="GO" id="GO:0016787">
    <property type="term" value="F:hydrolase activity"/>
    <property type="evidence" value="ECO:0007669"/>
    <property type="project" value="UniProtKB-KW"/>
</dbReference>
<name>D9SA71_FIBSS</name>
<keyword evidence="1" id="KW-0812">Transmembrane</keyword>
<evidence type="ECO:0000256" key="1">
    <source>
        <dbReference type="SAM" id="Phobius"/>
    </source>
</evidence>
<keyword evidence="2" id="KW-0378">Hydrolase</keyword>
<dbReference type="EMBL" id="CP002158">
    <property type="protein sequence ID" value="ADL25287.1"/>
    <property type="molecule type" value="Genomic_DNA"/>
</dbReference>
<dbReference type="eggNOG" id="COG5610">
    <property type="taxonomic scope" value="Bacteria"/>
</dbReference>
<dbReference type="PATRIC" id="fig|59374.8.peg.1360"/>
<dbReference type="InterPro" id="IPR041492">
    <property type="entry name" value="HAD_2"/>
</dbReference>
<dbReference type="Gene3D" id="1.10.150.520">
    <property type="match status" value="1"/>
</dbReference>
<gene>
    <name evidence="2" type="ordered locus">FSU_1410</name>
</gene>
<protein>
    <submittedName>
        <fullName evidence="2">Hydrolase, haloacid dehalogenase family</fullName>
    </submittedName>
</protein>
<dbReference type="NCBIfam" id="TIGR01549">
    <property type="entry name" value="HAD-SF-IA-v1"/>
    <property type="match status" value="1"/>
</dbReference>
<dbReference type="AlphaFoldDB" id="D9SA71"/>
<evidence type="ECO:0000313" key="2">
    <source>
        <dbReference type="EMBL" id="ADL25287.1"/>
    </source>
</evidence>
<accession>D9SA71</accession>
<keyword evidence="1" id="KW-0472">Membrane</keyword>
<dbReference type="InterPro" id="IPR036412">
    <property type="entry name" value="HAD-like_sf"/>
</dbReference>
<evidence type="ECO:0000313" key="3">
    <source>
        <dbReference type="Proteomes" id="UP000000517"/>
    </source>
</evidence>
<keyword evidence="1" id="KW-1133">Transmembrane helix</keyword>
<proteinExistence type="predicted"/>
<dbReference type="InterPro" id="IPR023214">
    <property type="entry name" value="HAD_sf"/>
</dbReference>
<dbReference type="KEGG" id="fsc:FSU_1410"/>
<feature type="transmembrane region" description="Helical" evidence="1">
    <location>
        <begin position="545"/>
        <end position="566"/>
    </location>
</feature>
<dbReference type="Proteomes" id="UP000000517">
    <property type="component" value="Chromosome"/>
</dbReference>